<dbReference type="SUPFAM" id="SSF54928">
    <property type="entry name" value="RNA-binding domain, RBD"/>
    <property type="match status" value="1"/>
</dbReference>
<accession>A0AAD7KAZ4</accession>
<sequence length="561" mass="63640">MNGWLKATPHIYRAKSSLHHLGPSFRRRGLAEVVPRTQEPPFIHRAVSVTNLPPEVTLQDILDRVDSGPLEYIKLFPECRRAELSFLHGHSATRFFAAKPLFINDCRLTWTWLPYQPLDPDIAAAVESKRARRITQPERPGAALAGVVYFTDISSAVRAYGKIRTDPTLAGVRVAYGMDRCEIPRARRFDNAITVEVALKSKPPPIPTFLPLDPESGEPPPFTTLTIRNLHEGTNIRDLCKRIFGGPIYAINLHQNCTADLTFFHPEQASRFYTRYCIDGLTIHDRKLKIEAQPERPPPTVRERGYSRVLRIHTFHAHRKPLVHQTLREHFGLFGPLEHVGVDPRYHGSARISFARATDAARALKRLPVIRPEYRMYRMRFGMDPCARLFERARAPERMLPAKAKSRPKTAKAKSEPKHDAEVAMPIGIGEDGEDADSVPGLMDVLARARAEREATRAAATLISELVEAVTHGRQHRSLRVAAPRQRHRVLLPGSERYEAWRRSPPPVPPKKPTLSGMRKWVERGRRWVQEGQDARWEALKELRAAQLAVDAGSRSRRAAY</sequence>
<evidence type="ECO:0000256" key="1">
    <source>
        <dbReference type="SAM" id="MobiDB-lite"/>
    </source>
</evidence>
<dbReference type="GO" id="GO:0003676">
    <property type="term" value="F:nucleic acid binding"/>
    <property type="evidence" value="ECO:0007669"/>
    <property type="project" value="InterPro"/>
</dbReference>
<dbReference type="Proteomes" id="UP001215598">
    <property type="component" value="Unassembled WGS sequence"/>
</dbReference>
<feature type="region of interest" description="Disordered" evidence="1">
    <location>
        <begin position="401"/>
        <end position="420"/>
    </location>
</feature>
<comment type="caution">
    <text evidence="2">The sequence shown here is derived from an EMBL/GenBank/DDBJ whole genome shotgun (WGS) entry which is preliminary data.</text>
</comment>
<gene>
    <name evidence="2" type="ORF">B0H16DRAFT_1499230</name>
</gene>
<name>A0AAD7KAZ4_9AGAR</name>
<evidence type="ECO:0000313" key="2">
    <source>
        <dbReference type="EMBL" id="KAJ7781659.1"/>
    </source>
</evidence>
<dbReference type="EMBL" id="JARKIB010000004">
    <property type="protein sequence ID" value="KAJ7781659.1"/>
    <property type="molecule type" value="Genomic_DNA"/>
</dbReference>
<proteinExistence type="predicted"/>
<dbReference type="AlphaFoldDB" id="A0AAD7KAZ4"/>
<evidence type="ECO:0000313" key="3">
    <source>
        <dbReference type="Proteomes" id="UP001215598"/>
    </source>
</evidence>
<protein>
    <recommendedName>
        <fullName evidence="4">RRM domain-containing protein</fullName>
    </recommendedName>
</protein>
<dbReference type="InterPro" id="IPR035979">
    <property type="entry name" value="RBD_domain_sf"/>
</dbReference>
<organism evidence="2 3">
    <name type="scientific">Mycena metata</name>
    <dbReference type="NCBI Taxonomy" id="1033252"/>
    <lineage>
        <taxon>Eukaryota</taxon>
        <taxon>Fungi</taxon>
        <taxon>Dikarya</taxon>
        <taxon>Basidiomycota</taxon>
        <taxon>Agaricomycotina</taxon>
        <taxon>Agaricomycetes</taxon>
        <taxon>Agaricomycetidae</taxon>
        <taxon>Agaricales</taxon>
        <taxon>Marasmiineae</taxon>
        <taxon>Mycenaceae</taxon>
        <taxon>Mycena</taxon>
    </lineage>
</organism>
<keyword evidence="3" id="KW-1185">Reference proteome</keyword>
<evidence type="ECO:0008006" key="4">
    <source>
        <dbReference type="Google" id="ProtNLM"/>
    </source>
</evidence>
<reference evidence="2" key="1">
    <citation type="submission" date="2023-03" db="EMBL/GenBank/DDBJ databases">
        <title>Massive genome expansion in bonnet fungi (Mycena s.s.) driven by repeated elements and novel gene families across ecological guilds.</title>
        <authorList>
            <consortium name="Lawrence Berkeley National Laboratory"/>
            <person name="Harder C.B."/>
            <person name="Miyauchi S."/>
            <person name="Viragh M."/>
            <person name="Kuo A."/>
            <person name="Thoen E."/>
            <person name="Andreopoulos B."/>
            <person name="Lu D."/>
            <person name="Skrede I."/>
            <person name="Drula E."/>
            <person name="Henrissat B."/>
            <person name="Morin E."/>
            <person name="Kohler A."/>
            <person name="Barry K."/>
            <person name="LaButti K."/>
            <person name="Morin E."/>
            <person name="Salamov A."/>
            <person name="Lipzen A."/>
            <person name="Mereny Z."/>
            <person name="Hegedus B."/>
            <person name="Baldrian P."/>
            <person name="Stursova M."/>
            <person name="Weitz H."/>
            <person name="Taylor A."/>
            <person name="Grigoriev I.V."/>
            <person name="Nagy L.G."/>
            <person name="Martin F."/>
            <person name="Kauserud H."/>
        </authorList>
    </citation>
    <scope>NUCLEOTIDE SEQUENCE</scope>
    <source>
        <strain evidence="2">CBHHK182m</strain>
    </source>
</reference>